<dbReference type="PANTHER" id="PTHR43316">
    <property type="entry name" value="HYDROLASE, HALOACID DELAHOGENASE-RELATED"/>
    <property type="match status" value="1"/>
</dbReference>
<dbReference type="InterPro" id="IPR023214">
    <property type="entry name" value="HAD_sf"/>
</dbReference>
<evidence type="ECO:0000313" key="2">
    <source>
        <dbReference type="EMBL" id="HJC69143.1"/>
    </source>
</evidence>
<evidence type="ECO:0000313" key="3">
    <source>
        <dbReference type="Proteomes" id="UP000823854"/>
    </source>
</evidence>
<organism evidence="2 3">
    <name type="scientific">Candidatus Brachybacterium intestinipullorum</name>
    <dbReference type="NCBI Taxonomy" id="2838512"/>
    <lineage>
        <taxon>Bacteria</taxon>
        <taxon>Bacillati</taxon>
        <taxon>Actinomycetota</taxon>
        <taxon>Actinomycetes</taxon>
        <taxon>Micrococcales</taxon>
        <taxon>Dermabacteraceae</taxon>
        <taxon>Brachybacterium</taxon>
    </lineage>
</organism>
<reference evidence="2" key="1">
    <citation type="journal article" date="2021" name="PeerJ">
        <title>Extensive microbial diversity within the chicken gut microbiome revealed by metagenomics and culture.</title>
        <authorList>
            <person name="Gilroy R."/>
            <person name="Ravi A."/>
            <person name="Getino M."/>
            <person name="Pursley I."/>
            <person name="Horton D.L."/>
            <person name="Alikhan N.F."/>
            <person name="Baker D."/>
            <person name="Gharbi K."/>
            <person name="Hall N."/>
            <person name="Watson M."/>
            <person name="Adriaenssens E.M."/>
            <person name="Foster-Nyarko E."/>
            <person name="Jarju S."/>
            <person name="Secka A."/>
            <person name="Antonio M."/>
            <person name="Oren A."/>
            <person name="Chaudhuri R.R."/>
            <person name="La Ragione R."/>
            <person name="Hildebrand F."/>
            <person name="Pallen M.J."/>
        </authorList>
    </citation>
    <scope>NUCLEOTIDE SEQUENCE</scope>
    <source>
        <strain evidence="2">CHK130-7132</strain>
    </source>
</reference>
<name>A0A9D2PZK2_9MICO</name>
<dbReference type="SFLD" id="SFLDS00003">
    <property type="entry name" value="Haloacid_Dehalogenase"/>
    <property type="match status" value="1"/>
</dbReference>
<dbReference type="InterPro" id="IPR006439">
    <property type="entry name" value="HAD-SF_hydro_IA"/>
</dbReference>
<gene>
    <name evidence="2" type="ORF">H9932_05630</name>
</gene>
<dbReference type="PANTHER" id="PTHR43316:SF3">
    <property type="entry name" value="HALOACID DEHALOGENASE, TYPE II (AFU_ORTHOLOGUE AFUA_2G07750)-RELATED"/>
    <property type="match status" value="1"/>
</dbReference>
<reference evidence="2" key="2">
    <citation type="submission" date="2021-04" db="EMBL/GenBank/DDBJ databases">
        <authorList>
            <person name="Gilroy R."/>
        </authorList>
    </citation>
    <scope>NUCLEOTIDE SEQUENCE</scope>
    <source>
        <strain evidence="2">CHK130-7132</strain>
    </source>
</reference>
<dbReference type="GO" id="GO:0016787">
    <property type="term" value="F:hydrolase activity"/>
    <property type="evidence" value="ECO:0007669"/>
    <property type="project" value="UniProtKB-KW"/>
</dbReference>
<dbReference type="SFLD" id="SFLDG01129">
    <property type="entry name" value="C1.5:_HAD__Beta-PGM__Phosphata"/>
    <property type="match status" value="1"/>
</dbReference>
<dbReference type="PRINTS" id="PR00413">
    <property type="entry name" value="HADHALOGNASE"/>
</dbReference>
<comment type="caution">
    <text evidence="2">The sequence shown here is derived from an EMBL/GenBank/DDBJ whole genome shotgun (WGS) entry which is preliminary data.</text>
</comment>
<evidence type="ECO:0000256" key="1">
    <source>
        <dbReference type="ARBA" id="ARBA00022801"/>
    </source>
</evidence>
<keyword evidence="1 2" id="KW-0378">Hydrolase</keyword>
<dbReference type="Gene3D" id="3.40.50.1000">
    <property type="entry name" value="HAD superfamily/HAD-like"/>
    <property type="match status" value="1"/>
</dbReference>
<dbReference type="EMBL" id="DWWC01000106">
    <property type="protein sequence ID" value="HJC69143.1"/>
    <property type="molecule type" value="Genomic_DNA"/>
</dbReference>
<dbReference type="NCBIfam" id="TIGR01509">
    <property type="entry name" value="HAD-SF-IA-v3"/>
    <property type="match status" value="1"/>
</dbReference>
<dbReference type="SUPFAM" id="SSF56784">
    <property type="entry name" value="HAD-like"/>
    <property type="match status" value="1"/>
</dbReference>
<dbReference type="Pfam" id="PF00702">
    <property type="entry name" value="Hydrolase"/>
    <property type="match status" value="1"/>
</dbReference>
<dbReference type="AlphaFoldDB" id="A0A9D2PZK2"/>
<dbReference type="InterPro" id="IPR051540">
    <property type="entry name" value="S-2-haloacid_dehalogenase"/>
</dbReference>
<dbReference type="Proteomes" id="UP000823854">
    <property type="component" value="Unassembled WGS sequence"/>
</dbReference>
<accession>A0A9D2PZK2</accession>
<sequence length="232" mass="24733">MASDGTVPADPLLTLRELVAVHGIRVVVSDLDGVLRVFDPALWDELDAMTGTAAGTSMSAILGHPYLDEVVRGRGTHARWRELAAEQLVVAGSAPAAAREAVDRWARTPATVDPRVRSALLELRASGTAVFVLTNGTDRVPEELAELGLEDVVGVDRRFLLNTADLGAAKPEPAAYARARRRIGEVLGEEIPPASIAFLDDSQRHVEAAAQCGWQAVLHRAHAAGRPAPRLP</sequence>
<proteinExistence type="predicted"/>
<dbReference type="InterPro" id="IPR036412">
    <property type="entry name" value="HAD-like_sf"/>
</dbReference>
<protein>
    <submittedName>
        <fullName evidence="2">HAD-IA family hydrolase</fullName>
    </submittedName>
</protein>